<reference evidence="1" key="1">
    <citation type="journal article" date="2022" name="Int. J. Mol. Sci.">
        <title>Draft Genome of Tanacetum Coccineum: Genomic Comparison of Closely Related Tanacetum-Family Plants.</title>
        <authorList>
            <person name="Yamashiro T."/>
            <person name="Shiraishi A."/>
            <person name="Nakayama K."/>
            <person name="Satake H."/>
        </authorList>
    </citation>
    <scope>NUCLEOTIDE SEQUENCE</scope>
</reference>
<dbReference type="PANTHER" id="PTHR46148">
    <property type="entry name" value="CHROMO DOMAIN-CONTAINING PROTEIN"/>
    <property type="match status" value="1"/>
</dbReference>
<protein>
    <submittedName>
        <fullName evidence="1">Reverse transcriptase domain-containing protein</fullName>
    </submittedName>
</protein>
<dbReference type="Proteomes" id="UP001151760">
    <property type="component" value="Unassembled WGS sequence"/>
</dbReference>
<organism evidence="1 2">
    <name type="scientific">Tanacetum coccineum</name>
    <dbReference type="NCBI Taxonomy" id="301880"/>
    <lineage>
        <taxon>Eukaryota</taxon>
        <taxon>Viridiplantae</taxon>
        <taxon>Streptophyta</taxon>
        <taxon>Embryophyta</taxon>
        <taxon>Tracheophyta</taxon>
        <taxon>Spermatophyta</taxon>
        <taxon>Magnoliopsida</taxon>
        <taxon>eudicotyledons</taxon>
        <taxon>Gunneridae</taxon>
        <taxon>Pentapetalae</taxon>
        <taxon>asterids</taxon>
        <taxon>campanulids</taxon>
        <taxon>Asterales</taxon>
        <taxon>Asteraceae</taxon>
        <taxon>Asteroideae</taxon>
        <taxon>Anthemideae</taxon>
        <taxon>Anthemidinae</taxon>
        <taxon>Tanacetum</taxon>
    </lineage>
</organism>
<dbReference type="PANTHER" id="PTHR46148:SF59">
    <property type="entry name" value="NUCLEOTIDYLTRANSFERASE, RIBONUCLEASE H"/>
    <property type="match status" value="1"/>
</dbReference>
<keyword evidence="2" id="KW-1185">Reference proteome</keyword>
<evidence type="ECO:0000313" key="2">
    <source>
        <dbReference type="Proteomes" id="UP001151760"/>
    </source>
</evidence>
<keyword evidence="1" id="KW-0548">Nucleotidyltransferase</keyword>
<dbReference type="SUPFAM" id="SSF53098">
    <property type="entry name" value="Ribonuclease H-like"/>
    <property type="match status" value="1"/>
</dbReference>
<reference evidence="1" key="2">
    <citation type="submission" date="2022-01" db="EMBL/GenBank/DDBJ databases">
        <authorList>
            <person name="Yamashiro T."/>
            <person name="Shiraishi A."/>
            <person name="Satake H."/>
            <person name="Nakayama K."/>
        </authorList>
    </citation>
    <scope>NUCLEOTIDE SEQUENCE</scope>
</reference>
<keyword evidence="1" id="KW-0695">RNA-directed DNA polymerase</keyword>
<dbReference type="Gene3D" id="3.30.420.10">
    <property type="entry name" value="Ribonuclease H-like superfamily/Ribonuclease H"/>
    <property type="match status" value="1"/>
</dbReference>
<dbReference type="EMBL" id="BQNB010011918">
    <property type="protein sequence ID" value="GJS96862.1"/>
    <property type="molecule type" value="Genomic_DNA"/>
</dbReference>
<dbReference type="InterPro" id="IPR012337">
    <property type="entry name" value="RNaseH-like_sf"/>
</dbReference>
<evidence type="ECO:0000313" key="1">
    <source>
        <dbReference type="EMBL" id="GJS96862.1"/>
    </source>
</evidence>
<keyword evidence="1" id="KW-0808">Transferase</keyword>
<name>A0ABQ5A6H1_9ASTR</name>
<comment type="caution">
    <text evidence="1">The sequence shown here is derived from an EMBL/GenBank/DDBJ whole genome shotgun (WGS) entry which is preliminary data.</text>
</comment>
<dbReference type="GO" id="GO:0003964">
    <property type="term" value="F:RNA-directed DNA polymerase activity"/>
    <property type="evidence" value="ECO:0007669"/>
    <property type="project" value="UniProtKB-KW"/>
</dbReference>
<accession>A0ABQ5A6H1</accession>
<proteinExistence type="predicted"/>
<gene>
    <name evidence="1" type="ORF">Tco_0803830</name>
</gene>
<dbReference type="InterPro" id="IPR036397">
    <property type="entry name" value="RNaseH_sf"/>
</dbReference>
<sequence length="252" mass="29058">MEFHTPNYPKNCSKIHSDWIIVDRLTKSAHFLPMKETDSTEKLTRLYMKEIVARHGIPVSIISDRDSHFTSRVWQSLHKALDYHTSNKAAPFEEFTIKVVTHARCTVIDKRVMLTRGVGPLNLKSETKVYASRSQIVPVAYCLNLHQELSRVHNVFHICNLKRCLSDDTLVIPLEEIQLDDKLNFVEEPVEIMDVRSNNSSEAVYLSSKSVGMREEVQNTRGNMRTSSRANTLICLRNRSLLQRLDFEGKIF</sequence>